<dbReference type="GO" id="GO:0046872">
    <property type="term" value="F:metal ion binding"/>
    <property type="evidence" value="ECO:0007669"/>
    <property type="project" value="UniProtKB-KW"/>
</dbReference>
<dbReference type="PROSITE" id="PS00198">
    <property type="entry name" value="4FE4S_FER_1"/>
    <property type="match status" value="2"/>
</dbReference>
<keyword evidence="3" id="KW-0479">Metal-binding</keyword>
<organism evidence="8 9">
    <name type="scientific">Gracilimonas mengyeensis</name>
    <dbReference type="NCBI Taxonomy" id="1302730"/>
    <lineage>
        <taxon>Bacteria</taxon>
        <taxon>Pseudomonadati</taxon>
        <taxon>Balneolota</taxon>
        <taxon>Balneolia</taxon>
        <taxon>Balneolales</taxon>
        <taxon>Balneolaceae</taxon>
        <taxon>Gracilimonas</taxon>
    </lineage>
</organism>
<name>A0A521CIZ0_9BACT</name>
<evidence type="ECO:0000256" key="5">
    <source>
        <dbReference type="ARBA" id="ARBA00023004"/>
    </source>
</evidence>
<gene>
    <name evidence="8" type="ORF">SAMN06265219_105217</name>
</gene>
<protein>
    <submittedName>
        <fullName evidence="8">Pyruvate ferredoxin oxidoreductase, delta subunit</fullName>
    </submittedName>
</protein>
<feature type="domain" description="4Fe-4S ferredoxin-type" evidence="7">
    <location>
        <begin position="63"/>
        <end position="92"/>
    </location>
</feature>
<evidence type="ECO:0000259" key="7">
    <source>
        <dbReference type="PROSITE" id="PS51379"/>
    </source>
</evidence>
<dbReference type="EMBL" id="FXTP01000005">
    <property type="protein sequence ID" value="SMO59443.1"/>
    <property type="molecule type" value="Genomic_DNA"/>
</dbReference>
<dbReference type="InterPro" id="IPR017896">
    <property type="entry name" value="4Fe4S_Fe-S-bd"/>
</dbReference>
<evidence type="ECO:0000256" key="3">
    <source>
        <dbReference type="ARBA" id="ARBA00022723"/>
    </source>
</evidence>
<dbReference type="GO" id="GO:0016625">
    <property type="term" value="F:oxidoreductase activity, acting on the aldehyde or oxo group of donors, iron-sulfur protein as acceptor"/>
    <property type="evidence" value="ECO:0007669"/>
    <property type="project" value="InterPro"/>
</dbReference>
<accession>A0A521CIZ0</accession>
<evidence type="ECO:0000313" key="9">
    <source>
        <dbReference type="Proteomes" id="UP000317557"/>
    </source>
</evidence>
<dbReference type="OrthoDB" id="9813995at2"/>
<dbReference type="PROSITE" id="PS51379">
    <property type="entry name" value="4FE4S_FER_2"/>
    <property type="match status" value="2"/>
</dbReference>
<evidence type="ECO:0000256" key="6">
    <source>
        <dbReference type="ARBA" id="ARBA00023014"/>
    </source>
</evidence>
<keyword evidence="4" id="KW-0677">Repeat</keyword>
<sequence length="110" mass="12190">MNELKKYHEIPIGGTVITKDVVQPKTGGWRMGEKPMVNLDKCVNCLICWLDCPDTAVLAEGTDFFGFEYDYCKGCALCAEVCPTDAIVMVPDDQEVPEYGRMLNGGPHEN</sequence>
<evidence type="ECO:0000256" key="2">
    <source>
        <dbReference type="ARBA" id="ARBA00022485"/>
    </source>
</evidence>
<comment type="cofactor">
    <cofactor evidence="1">
        <name>[4Fe-4S] cluster</name>
        <dbReference type="ChEBI" id="CHEBI:49883"/>
    </cofactor>
</comment>
<keyword evidence="6" id="KW-0411">Iron-sulfur</keyword>
<dbReference type="GO" id="GO:0051539">
    <property type="term" value="F:4 iron, 4 sulfur cluster binding"/>
    <property type="evidence" value="ECO:0007669"/>
    <property type="project" value="UniProtKB-KW"/>
</dbReference>
<keyword evidence="2" id="KW-0004">4Fe-4S</keyword>
<dbReference type="Pfam" id="PF14697">
    <property type="entry name" value="Fer4_21"/>
    <property type="match status" value="1"/>
</dbReference>
<keyword evidence="9" id="KW-1185">Reference proteome</keyword>
<dbReference type="Gene3D" id="3.30.70.20">
    <property type="match status" value="1"/>
</dbReference>
<dbReference type="RefSeq" id="WP_142454029.1">
    <property type="nucleotide sequence ID" value="NZ_FXTP01000005.1"/>
</dbReference>
<dbReference type="InterPro" id="IPR011898">
    <property type="entry name" value="PorD_KorD"/>
</dbReference>
<keyword evidence="5" id="KW-0408">Iron</keyword>
<evidence type="ECO:0000256" key="4">
    <source>
        <dbReference type="ARBA" id="ARBA00022737"/>
    </source>
</evidence>
<dbReference type="PANTHER" id="PTHR43724">
    <property type="entry name" value="PYRUVATE SYNTHASE SUBUNIT PORD"/>
    <property type="match status" value="1"/>
</dbReference>
<proteinExistence type="predicted"/>
<dbReference type="PANTHER" id="PTHR43724:SF1">
    <property type="entry name" value="PYRUVATE SYNTHASE SUBUNIT PORD"/>
    <property type="match status" value="1"/>
</dbReference>
<dbReference type="AlphaFoldDB" id="A0A521CIZ0"/>
<keyword evidence="8" id="KW-0670">Pyruvate</keyword>
<dbReference type="InterPro" id="IPR017900">
    <property type="entry name" value="4Fe4S_Fe_S_CS"/>
</dbReference>
<evidence type="ECO:0000313" key="8">
    <source>
        <dbReference type="EMBL" id="SMO59443.1"/>
    </source>
</evidence>
<dbReference type="NCBIfam" id="TIGR02179">
    <property type="entry name" value="PorD_KorD"/>
    <property type="match status" value="1"/>
</dbReference>
<dbReference type="SUPFAM" id="SSF54862">
    <property type="entry name" value="4Fe-4S ferredoxins"/>
    <property type="match status" value="1"/>
</dbReference>
<dbReference type="Proteomes" id="UP000317557">
    <property type="component" value="Unassembled WGS sequence"/>
</dbReference>
<feature type="domain" description="4Fe-4S ferredoxin-type" evidence="7">
    <location>
        <begin position="33"/>
        <end position="62"/>
    </location>
</feature>
<reference evidence="8 9" key="1">
    <citation type="submission" date="2017-05" db="EMBL/GenBank/DDBJ databases">
        <authorList>
            <person name="Varghese N."/>
            <person name="Submissions S."/>
        </authorList>
    </citation>
    <scope>NUCLEOTIDE SEQUENCE [LARGE SCALE GENOMIC DNA]</scope>
    <source>
        <strain evidence="8 9">DSM 21985</strain>
    </source>
</reference>
<evidence type="ECO:0000256" key="1">
    <source>
        <dbReference type="ARBA" id="ARBA00001966"/>
    </source>
</evidence>